<dbReference type="InterPro" id="IPR023833">
    <property type="entry name" value="Signal_pept_SipW-depend-type"/>
</dbReference>
<dbReference type="AlphaFoldDB" id="A0A154V355"/>
<proteinExistence type="predicted"/>
<gene>
    <name evidence="1" type="ORF">AWH51_07060</name>
</gene>
<sequence length="237" mass="23767">MALHAERPRMSRRTKTMAFLSGGLVLGLGVTATLAAWTDSEWVFGGGNGSGPGLGTSTFEVEQNVVAPFASTGFTQNETNPGQDLTFSPGALALIPGNTVYAPVALRTSAGSVAGTLLLQDSEPATGTANAAVDANNLLLGALNLRVATSATSATCDATSFASAANVIAAGPLATAEPTAAQTQALAANSTSVQYYCFEITLPTAPTLPAGTTVDALQGRAVTPAWEFAGTSVASVN</sequence>
<reference evidence="1 2" key="1">
    <citation type="submission" date="2016-01" db="EMBL/GenBank/DDBJ databases">
        <title>Draft genome sequence of Clavibacter michiganensis subsp. tessellarius DOAB 609.</title>
        <authorList>
            <person name="Tambong J.T."/>
        </authorList>
    </citation>
    <scope>NUCLEOTIDE SEQUENCE [LARGE SCALE GENOMIC DNA]</scope>
    <source>
        <strain evidence="1 2">DOAB 609</strain>
    </source>
</reference>
<organism evidence="1 2">
    <name type="scientific">Clavibacter tessellarius</name>
    <dbReference type="NCBI Taxonomy" id="31965"/>
    <lineage>
        <taxon>Bacteria</taxon>
        <taxon>Bacillati</taxon>
        <taxon>Actinomycetota</taxon>
        <taxon>Actinomycetes</taxon>
        <taxon>Micrococcales</taxon>
        <taxon>Microbacteriaceae</taxon>
        <taxon>Clavibacter</taxon>
    </lineage>
</organism>
<dbReference type="OrthoDB" id="4950147at2"/>
<protein>
    <submittedName>
        <fullName evidence="1">Acyl-CoA dehydrogenase</fullName>
    </submittedName>
</protein>
<evidence type="ECO:0000313" key="2">
    <source>
        <dbReference type="Proteomes" id="UP000076218"/>
    </source>
</evidence>
<name>A0A154V355_9MICO</name>
<comment type="caution">
    <text evidence="1">The sequence shown here is derived from an EMBL/GenBank/DDBJ whole genome shotgun (WGS) entry which is preliminary data.</text>
</comment>
<dbReference type="Proteomes" id="UP000076218">
    <property type="component" value="Unassembled WGS sequence"/>
</dbReference>
<dbReference type="EMBL" id="LQXA01000019">
    <property type="protein sequence ID" value="KZC95791.1"/>
    <property type="molecule type" value="Genomic_DNA"/>
</dbReference>
<evidence type="ECO:0000313" key="1">
    <source>
        <dbReference type="EMBL" id="KZC95791.1"/>
    </source>
</evidence>
<accession>A0A154V355</accession>
<dbReference type="NCBIfam" id="TIGR04088">
    <property type="entry name" value="cognate_SipW"/>
    <property type="match status" value="1"/>
</dbReference>